<dbReference type="InterPro" id="IPR055755">
    <property type="entry name" value="DUF7331"/>
</dbReference>
<keyword evidence="3" id="KW-1185">Reference proteome</keyword>
<protein>
    <submittedName>
        <fullName evidence="2">Uncharacterized protein</fullName>
    </submittedName>
</protein>
<dbReference type="Pfam" id="PF24018">
    <property type="entry name" value="DUF7331"/>
    <property type="match status" value="1"/>
</dbReference>
<proteinExistence type="predicted"/>
<feature type="compositionally biased region" description="Acidic residues" evidence="1">
    <location>
        <begin position="7"/>
        <end position="21"/>
    </location>
</feature>
<name>A0A1G7S4T6_9EURY</name>
<accession>A0A1G7S4T6</accession>
<feature type="region of interest" description="Disordered" evidence="1">
    <location>
        <begin position="1"/>
        <end position="42"/>
    </location>
</feature>
<dbReference type="STRING" id="660518.SAMN05216218_11729"/>
<reference evidence="3" key="1">
    <citation type="submission" date="2016-10" db="EMBL/GenBank/DDBJ databases">
        <authorList>
            <person name="Varghese N."/>
            <person name="Submissions S."/>
        </authorList>
    </citation>
    <scope>NUCLEOTIDE SEQUENCE [LARGE SCALE GENOMIC DNA]</scope>
    <source>
        <strain evidence="3">IBRC-M 10760</strain>
    </source>
</reference>
<dbReference type="Proteomes" id="UP000199076">
    <property type="component" value="Unassembled WGS sequence"/>
</dbReference>
<evidence type="ECO:0000313" key="3">
    <source>
        <dbReference type="Proteomes" id="UP000199076"/>
    </source>
</evidence>
<dbReference type="EMBL" id="FNBK01000017">
    <property type="protein sequence ID" value="SDG17972.1"/>
    <property type="molecule type" value="Genomic_DNA"/>
</dbReference>
<dbReference type="RefSeq" id="WP_175452928.1">
    <property type="nucleotide sequence ID" value="NZ_FNBK01000017.1"/>
</dbReference>
<organism evidence="2 3">
    <name type="scientific">Halorientalis regularis</name>
    <dbReference type="NCBI Taxonomy" id="660518"/>
    <lineage>
        <taxon>Archaea</taxon>
        <taxon>Methanobacteriati</taxon>
        <taxon>Methanobacteriota</taxon>
        <taxon>Stenosarchaea group</taxon>
        <taxon>Halobacteria</taxon>
        <taxon>Halobacteriales</taxon>
        <taxon>Haloarculaceae</taxon>
        <taxon>Halorientalis</taxon>
    </lineage>
</organism>
<gene>
    <name evidence="2" type="ORF">SAMN05216218_11729</name>
</gene>
<evidence type="ECO:0000256" key="1">
    <source>
        <dbReference type="SAM" id="MobiDB-lite"/>
    </source>
</evidence>
<dbReference type="OrthoDB" id="204433at2157"/>
<evidence type="ECO:0000313" key="2">
    <source>
        <dbReference type="EMBL" id="SDG17972.1"/>
    </source>
</evidence>
<dbReference type="AlphaFoldDB" id="A0A1G7S4T6"/>
<sequence>MSHAPDTVDDAEPTAEPEDDAPVIKSHRATDERTVFTEDGNTDGWIATDLTVECRE</sequence>